<reference evidence="1 2" key="1">
    <citation type="submission" date="2018-08" db="EMBL/GenBank/DDBJ databases">
        <title>A genome reference for cultivated species of the human gut microbiota.</title>
        <authorList>
            <person name="Zou Y."/>
            <person name="Xue W."/>
            <person name="Luo G."/>
        </authorList>
    </citation>
    <scope>NUCLEOTIDE SEQUENCE [LARGE SCALE GENOMIC DNA]</scope>
    <source>
        <strain evidence="1 2">AF19-13AC</strain>
    </source>
</reference>
<gene>
    <name evidence="1" type="ORF">DWX31_26030</name>
</gene>
<dbReference type="OrthoDB" id="9804196at2"/>
<name>A0A3E3DF24_9FIRM</name>
<evidence type="ECO:0000313" key="2">
    <source>
        <dbReference type="Proteomes" id="UP000261023"/>
    </source>
</evidence>
<dbReference type="GO" id="GO:0016740">
    <property type="term" value="F:transferase activity"/>
    <property type="evidence" value="ECO:0007669"/>
    <property type="project" value="UniProtKB-KW"/>
</dbReference>
<sequence>MADITQEGTQTGCIRVLHFVSTLSRGSGVMSVIMNYYRHIDRDKVQFDFLHFIACEDSYMEEIRELGGKIYCIDKPGSSF</sequence>
<dbReference type="EMBL" id="QTJW01000023">
    <property type="protein sequence ID" value="RGD67579.1"/>
    <property type="molecule type" value="Genomic_DNA"/>
</dbReference>
<organism evidence="1 2">
    <name type="scientific">Hungatella hathewayi</name>
    <dbReference type="NCBI Taxonomy" id="154046"/>
    <lineage>
        <taxon>Bacteria</taxon>
        <taxon>Bacillati</taxon>
        <taxon>Bacillota</taxon>
        <taxon>Clostridia</taxon>
        <taxon>Lachnospirales</taxon>
        <taxon>Lachnospiraceae</taxon>
        <taxon>Hungatella</taxon>
    </lineage>
</organism>
<dbReference type="AlphaFoldDB" id="A0A3E3DF24"/>
<keyword evidence="1" id="KW-0808">Transferase</keyword>
<evidence type="ECO:0000313" key="1">
    <source>
        <dbReference type="EMBL" id="RGD67579.1"/>
    </source>
</evidence>
<comment type="caution">
    <text evidence="1">The sequence shown here is derived from an EMBL/GenBank/DDBJ whole genome shotgun (WGS) entry which is preliminary data.</text>
</comment>
<protein>
    <submittedName>
        <fullName evidence="1">Glycosyltransferase family 1 protein</fullName>
    </submittedName>
</protein>
<dbReference type="Proteomes" id="UP000261023">
    <property type="component" value="Unassembled WGS sequence"/>
</dbReference>
<feature type="non-terminal residue" evidence="1">
    <location>
        <position position="80"/>
    </location>
</feature>
<proteinExistence type="predicted"/>
<accession>A0A3E3DF24</accession>